<dbReference type="InterPro" id="IPR036397">
    <property type="entry name" value="RNaseH_sf"/>
</dbReference>
<dbReference type="SUPFAM" id="SSF46689">
    <property type="entry name" value="Homeodomain-like"/>
    <property type="match status" value="1"/>
</dbReference>
<dbReference type="InterPro" id="IPR002514">
    <property type="entry name" value="Transposase_8"/>
</dbReference>
<dbReference type="Gene3D" id="3.30.420.10">
    <property type="entry name" value="Ribonuclease H-like superfamily/Ribonuclease H"/>
    <property type="match status" value="1"/>
</dbReference>
<dbReference type="RefSeq" id="WP_382259356.1">
    <property type="nucleotide sequence ID" value="NZ_JBHTBX010000012.1"/>
</dbReference>
<sequence length="527" mass="60330">MRERKKSSVAGQANITAELPENSLYWKSNWEKRPSVDTPENQCSCGFRGFFKADYREYERSQELRVGYSRSGQKYSDQQKQAAVKHYLDHDRCIASTMRALGYPARALLTKWIDELHPEARYRMVGRAPNILHPDAVKSAAVIELCTRKTSAQEVAQKLEVCRPTLYNWKNQLLGREVPASMKRQNNSPPVPDAAELQRQVESLQQSIHRLQLEHDILKKANELLKKGLGVNPQLLSNREKTLLVDALKPTYSLTELLGELGLARSSYFYHCARQRRPDKYADARAAAADVFQSNHRSYGYRRMRAALGRRQLHLSEKVVQRLMKQEGLSVPARKKRRYGSYLGEISPAPDNLLNRDFQAATPNEKWLTDITEFQIPAGKVYLSPVIDCFDGMVVSWTLGTRPDSELVNTMLDAAIDTVQSCDSKPIIHSDRGAHYRWPGWLDRMHSANLTRSMSRKGCSPDNAACEGFFGRLKNEMFYPQDWKSTTIEGFIRAVHEYILWYNEKRIKISLGSLSPIEYRESLGLIN</sequence>
<evidence type="ECO:0000313" key="4">
    <source>
        <dbReference type="Proteomes" id="UP001596495"/>
    </source>
</evidence>
<dbReference type="PANTHER" id="PTHR46889">
    <property type="entry name" value="TRANSPOSASE INSF FOR INSERTION SEQUENCE IS3B-RELATED"/>
    <property type="match status" value="1"/>
</dbReference>
<dbReference type="Proteomes" id="UP001596495">
    <property type="component" value="Unassembled WGS sequence"/>
</dbReference>
<dbReference type="Pfam" id="PF00665">
    <property type="entry name" value="rve"/>
    <property type="match status" value="1"/>
</dbReference>
<dbReference type="InterPro" id="IPR050900">
    <property type="entry name" value="Transposase_IS3/IS150/IS904"/>
</dbReference>
<dbReference type="InterPro" id="IPR012337">
    <property type="entry name" value="RNaseH-like_sf"/>
</dbReference>
<dbReference type="NCBIfam" id="NF033516">
    <property type="entry name" value="transpos_IS3"/>
    <property type="match status" value="1"/>
</dbReference>
<accession>A0ABW2RD31</accession>
<dbReference type="InterPro" id="IPR009057">
    <property type="entry name" value="Homeodomain-like_sf"/>
</dbReference>
<dbReference type="InterPro" id="IPR025948">
    <property type="entry name" value="HTH-like_dom"/>
</dbReference>
<protein>
    <submittedName>
        <fullName evidence="3">IS3 family transposase</fullName>
    </submittedName>
</protein>
<dbReference type="SUPFAM" id="SSF53098">
    <property type="entry name" value="Ribonuclease H-like"/>
    <property type="match status" value="1"/>
</dbReference>
<evidence type="ECO:0000256" key="1">
    <source>
        <dbReference type="SAM" id="Coils"/>
    </source>
</evidence>
<dbReference type="Pfam" id="PF13333">
    <property type="entry name" value="rve_2"/>
    <property type="match status" value="1"/>
</dbReference>
<evidence type="ECO:0000313" key="3">
    <source>
        <dbReference type="EMBL" id="MFC7436016.1"/>
    </source>
</evidence>
<dbReference type="PANTHER" id="PTHR46889:SF4">
    <property type="entry name" value="TRANSPOSASE INSO FOR INSERTION SEQUENCE ELEMENT IS911B-RELATED"/>
    <property type="match status" value="1"/>
</dbReference>
<gene>
    <name evidence="3" type="ORF">ACFQNJ_15990</name>
</gene>
<dbReference type="InterPro" id="IPR001584">
    <property type="entry name" value="Integrase_cat-core"/>
</dbReference>
<dbReference type="Pfam" id="PF13276">
    <property type="entry name" value="HTH_21"/>
    <property type="match status" value="1"/>
</dbReference>
<keyword evidence="4" id="KW-1185">Reference proteome</keyword>
<keyword evidence="1" id="KW-0175">Coiled coil</keyword>
<feature type="coiled-coil region" evidence="1">
    <location>
        <begin position="194"/>
        <end position="221"/>
    </location>
</feature>
<dbReference type="Pfam" id="PF01527">
    <property type="entry name" value="HTH_Tnp_1"/>
    <property type="match status" value="1"/>
</dbReference>
<dbReference type="PROSITE" id="PS50994">
    <property type="entry name" value="INTEGRASE"/>
    <property type="match status" value="1"/>
</dbReference>
<reference evidence="4" key="1">
    <citation type="journal article" date="2019" name="Int. J. Syst. Evol. Microbiol.">
        <title>The Global Catalogue of Microorganisms (GCM) 10K type strain sequencing project: providing services to taxonomists for standard genome sequencing and annotation.</title>
        <authorList>
            <consortium name="The Broad Institute Genomics Platform"/>
            <consortium name="The Broad Institute Genome Sequencing Center for Infectious Disease"/>
            <person name="Wu L."/>
            <person name="Ma J."/>
        </authorList>
    </citation>
    <scope>NUCLEOTIDE SEQUENCE [LARGE SCALE GENOMIC DNA]</scope>
    <source>
        <strain evidence="4">CCUG 54518</strain>
    </source>
</reference>
<feature type="domain" description="Integrase catalytic" evidence="2">
    <location>
        <begin position="359"/>
        <end position="524"/>
    </location>
</feature>
<name>A0ABW2RD31_9BURK</name>
<comment type="caution">
    <text evidence="3">The sequence shown here is derived from an EMBL/GenBank/DDBJ whole genome shotgun (WGS) entry which is preliminary data.</text>
</comment>
<dbReference type="EMBL" id="JBHTBX010000012">
    <property type="protein sequence ID" value="MFC7436016.1"/>
    <property type="molecule type" value="Genomic_DNA"/>
</dbReference>
<organism evidence="3 4">
    <name type="scientific">Hydrogenophaga bisanensis</name>
    <dbReference type="NCBI Taxonomy" id="439611"/>
    <lineage>
        <taxon>Bacteria</taxon>
        <taxon>Pseudomonadati</taxon>
        <taxon>Pseudomonadota</taxon>
        <taxon>Betaproteobacteria</taxon>
        <taxon>Burkholderiales</taxon>
        <taxon>Comamonadaceae</taxon>
        <taxon>Hydrogenophaga</taxon>
    </lineage>
</organism>
<evidence type="ECO:0000259" key="2">
    <source>
        <dbReference type="PROSITE" id="PS50994"/>
    </source>
</evidence>
<dbReference type="InterPro" id="IPR048020">
    <property type="entry name" value="Transpos_IS3"/>
</dbReference>
<proteinExistence type="predicted"/>